<dbReference type="RefSeq" id="XP_045279944.1">
    <property type="nucleotide sequence ID" value="XM_045425740.1"/>
</dbReference>
<dbReference type="Proteomes" id="UP000002039">
    <property type="component" value="Unassembled WGS sequence"/>
</dbReference>
<sequence length="107" mass="12989">MDDVIDCGIKQFSWPGRYQQISDRNHQWFLDRAHTELSVRYAAEWFVERVIEHSRLIHSQIKIRLTAFLLIFKKVMPNFGENSMPLQQYHAREQLRELYIKLEQLEI</sequence>
<dbReference type="InterPro" id="IPR036615">
    <property type="entry name" value="Mur_ligase_C_dom_sf"/>
</dbReference>
<name>A0ABX2VSM5_AJEDR</name>
<protein>
    <submittedName>
        <fullName evidence="1">Uncharacterized protein</fullName>
    </submittedName>
</protein>
<gene>
    <name evidence="1" type="ORF">BDCG_16516</name>
</gene>
<keyword evidence="2" id="KW-1185">Reference proteome</keyword>
<evidence type="ECO:0000313" key="2">
    <source>
        <dbReference type="Proteomes" id="UP000002039"/>
    </source>
</evidence>
<dbReference type="GeneID" id="69031408"/>
<dbReference type="SUPFAM" id="SSF53244">
    <property type="entry name" value="MurD-like peptide ligases, peptide-binding domain"/>
    <property type="match status" value="1"/>
</dbReference>
<dbReference type="EMBL" id="EQ999974">
    <property type="protein sequence ID" value="OAT00217.1"/>
    <property type="molecule type" value="Genomic_DNA"/>
</dbReference>
<proteinExistence type="predicted"/>
<evidence type="ECO:0000313" key="1">
    <source>
        <dbReference type="EMBL" id="OAT00217.1"/>
    </source>
</evidence>
<reference evidence="2" key="1">
    <citation type="journal article" date="2015" name="PLoS Genet.">
        <title>The dynamic genome and transcriptome of the human fungal pathogen Blastomyces and close relative Emmonsia.</title>
        <authorList>
            <person name="Munoz J.F."/>
            <person name="Gauthier G.M."/>
            <person name="Desjardins C.A."/>
            <person name="Gallo J.E."/>
            <person name="Holder J."/>
            <person name="Sullivan T.D."/>
            <person name="Marty A.J."/>
            <person name="Carmen J.C."/>
            <person name="Chen Z."/>
            <person name="Ding L."/>
            <person name="Gujja S."/>
            <person name="Magrini V."/>
            <person name="Misas E."/>
            <person name="Mitreva M."/>
            <person name="Priest M."/>
            <person name="Saif S."/>
            <person name="Whiston E.A."/>
            <person name="Young S."/>
            <person name="Zeng Q."/>
            <person name="Goldman W.E."/>
            <person name="Mardis E.R."/>
            <person name="Taylor J.W."/>
            <person name="McEwen J.G."/>
            <person name="Clay O.K."/>
            <person name="Klein B.S."/>
            <person name="Cuomo C.A."/>
        </authorList>
    </citation>
    <scope>NUCLEOTIDE SEQUENCE [LARGE SCALE GENOMIC DNA]</scope>
    <source>
        <strain evidence="2">ER-3 / ATCC MYA-2586</strain>
    </source>
</reference>
<organism evidence="1 2">
    <name type="scientific">Ajellomyces dermatitidis (strain ER-3 / ATCC MYA-2586)</name>
    <name type="common">Blastomyces dermatitidis</name>
    <dbReference type="NCBI Taxonomy" id="559297"/>
    <lineage>
        <taxon>Eukaryota</taxon>
        <taxon>Fungi</taxon>
        <taxon>Dikarya</taxon>
        <taxon>Ascomycota</taxon>
        <taxon>Pezizomycotina</taxon>
        <taxon>Eurotiomycetes</taxon>
        <taxon>Eurotiomycetidae</taxon>
        <taxon>Onygenales</taxon>
        <taxon>Ajellomycetaceae</taxon>
        <taxon>Blastomyces</taxon>
    </lineage>
</organism>
<accession>A0ABX2VSM5</accession>